<dbReference type="SUPFAM" id="SSF53850">
    <property type="entry name" value="Periplasmic binding protein-like II"/>
    <property type="match status" value="1"/>
</dbReference>
<accession>A0A934RWD1</accession>
<dbReference type="EMBL" id="JAENIL010000019">
    <property type="protein sequence ID" value="MBK1877573.1"/>
    <property type="molecule type" value="Genomic_DNA"/>
</dbReference>
<reference evidence="1" key="1">
    <citation type="submission" date="2021-01" db="EMBL/GenBank/DDBJ databases">
        <title>Modified the classification status of verrucomicrobia.</title>
        <authorList>
            <person name="Feng X."/>
        </authorList>
    </citation>
    <scope>NUCLEOTIDE SEQUENCE</scope>
    <source>
        <strain evidence="1">KCTC 13126</strain>
    </source>
</reference>
<comment type="caution">
    <text evidence="1">The sequence shown here is derived from an EMBL/GenBank/DDBJ whole genome shotgun (WGS) entry which is preliminary data.</text>
</comment>
<dbReference type="AlphaFoldDB" id="A0A934RWD1"/>
<gene>
    <name evidence="1" type="ORF">JIN87_11890</name>
</gene>
<proteinExistence type="predicted"/>
<evidence type="ECO:0000313" key="1">
    <source>
        <dbReference type="EMBL" id="MBK1877573.1"/>
    </source>
</evidence>
<sequence>MPLEADKNKVRFWNGNKSSARQEYELIVLEKALAAADEQQDSWEIETDCTDFPTIEGEASVFRKKRFDVFATVAGNPKFTNEDKRVLPIDLMNGLLGRRLLVIRSEDADDFSRITTEDQMRKRVAGIPFSWADAQLFRANNYAVNEGGSYDEIFLRLKDKQFDYVSLGANEIEDAFETRCVPLGGLQIAPKLSIQYPYPLLFYVNPRSEQIALAFKRGLELLIRDKALDRLFQAHYGKLIERLKLGQRKTFHLSNPLLPA</sequence>
<name>A0A934RWD1_9BACT</name>
<organism evidence="1 2">
    <name type="scientific">Pelagicoccus mobilis</name>
    <dbReference type="NCBI Taxonomy" id="415221"/>
    <lineage>
        <taxon>Bacteria</taxon>
        <taxon>Pseudomonadati</taxon>
        <taxon>Verrucomicrobiota</taxon>
        <taxon>Opitutia</taxon>
        <taxon>Puniceicoccales</taxon>
        <taxon>Pelagicoccaceae</taxon>
        <taxon>Pelagicoccus</taxon>
    </lineage>
</organism>
<keyword evidence="2" id="KW-1185">Reference proteome</keyword>
<evidence type="ECO:0000313" key="2">
    <source>
        <dbReference type="Proteomes" id="UP000617628"/>
    </source>
</evidence>
<dbReference type="Proteomes" id="UP000617628">
    <property type="component" value="Unassembled WGS sequence"/>
</dbReference>
<protein>
    <submittedName>
        <fullName evidence="1">Uncharacterized protein</fullName>
    </submittedName>
</protein>
<dbReference type="RefSeq" id="WP_200355784.1">
    <property type="nucleotide sequence ID" value="NZ_JAENIL010000019.1"/>
</dbReference>